<keyword evidence="3" id="KW-0547">Nucleotide-binding</keyword>
<comment type="caution">
    <text evidence="7">The sequence shown here is derived from an EMBL/GenBank/DDBJ whole genome shotgun (WGS) entry which is preliminary data.</text>
</comment>
<dbReference type="GO" id="GO:0005524">
    <property type="term" value="F:ATP binding"/>
    <property type="evidence" value="ECO:0007669"/>
    <property type="project" value="UniProtKB-KW"/>
</dbReference>
<organism evidence="7 8">
    <name type="scientific">Paracoccus fontiphilus</name>
    <dbReference type="NCBI Taxonomy" id="1815556"/>
    <lineage>
        <taxon>Bacteria</taxon>
        <taxon>Pseudomonadati</taxon>
        <taxon>Pseudomonadota</taxon>
        <taxon>Alphaproteobacteria</taxon>
        <taxon>Rhodobacterales</taxon>
        <taxon>Paracoccaceae</taxon>
        <taxon>Paracoccus</taxon>
    </lineage>
</organism>
<comment type="similarity">
    <text evidence="1">Belongs to the ABC transporter superfamily.</text>
</comment>
<dbReference type="PANTHER" id="PTHR46743:SF2">
    <property type="entry name" value="TEICHOIC ACIDS EXPORT ATP-BINDING PROTEIN TAGH"/>
    <property type="match status" value="1"/>
</dbReference>
<keyword evidence="2" id="KW-0813">Transport</keyword>
<dbReference type="InterPro" id="IPR015860">
    <property type="entry name" value="ABC_transpr_TagH-like"/>
</dbReference>
<evidence type="ECO:0000256" key="2">
    <source>
        <dbReference type="ARBA" id="ARBA00022448"/>
    </source>
</evidence>
<evidence type="ECO:0000256" key="1">
    <source>
        <dbReference type="ARBA" id="ARBA00005417"/>
    </source>
</evidence>
<dbReference type="Gene3D" id="3.40.50.300">
    <property type="entry name" value="P-loop containing nucleotide triphosphate hydrolases"/>
    <property type="match status" value="2"/>
</dbReference>
<feature type="region of interest" description="Disordered" evidence="5">
    <location>
        <begin position="403"/>
        <end position="432"/>
    </location>
</feature>
<feature type="domain" description="ABC transporter" evidence="6">
    <location>
        <begin position="2"/>
        <end position="221"/>
    </location>
</feature>
<accession>A0ABV7IIA8</accession>
<dbReference type="InterPro" id="IPR027417">
    <property type="entry name" value="P-loop_NTPase"/>
</dbReference>
<dbReference type="PROSITE" id="PS50893">
    <property type="entry name" value="ABC_TRANSPORTER_2"/>
    <property type="match status" value="1"/>
</dbReference>
<protein>
    <submittedName>
        <fullName evidence="7">ABC transporter ATP-binding protein</fullName>
    </submittedName>
</protein>
<dbReference type="SUPFAM" id="SSF52540">
    <property type="entry name" value="P-loop containing nucleoside triphosphate hydrolases"/>
    <property type="match status" value="2"/>
</dbReference>
<dbReference type="InterPro" id="IPR050683">
    <property type="entry name" value="Bact_Polysacc_Export_ATP-bd"/>
</dbReference>
<dbReference type="Pfam" id="PF00005">
    <property type="entry name" value="ABC_tran"/>
    <property type="match status" value="1"/>
</dbReference>
<dbReference type="PANTHER" id="PTHR46743">
    <property type="entry name" value="TEICHOIC ACIDS EXPORT ATP-BINDING PROTEIN TAGH"/>
    <property type="match status" value="1"/>
</dbReference>
<evidence type="ECO:0000313" key="7">
    <source>
        <dbReference type="EMBL" id="MFC3170275.1"/>
    </source>
</evidence>
<evidence type="ECO:0000256" key="3">
    <source>
        <dbReference type="ARBA" id="ARBA00022741"/>
    </source>
</evidence>
<keyword evidence="8" id="KW-1185">Reference proteome</keyword>
<evidence type="ECO:0000256" key="5">
    <source>
        <dbReference type="SAM" id="MobiDB-lite"/>
    </source>
</evidence>
<dbReference type="Proteomes" id="UP001595557">
    <property type="component" value="Unassembled WGS sequence"/>
</dbReference>
<dbReference type="CDD" id="cd03220">
    <property type="entry name" value="ABC_KpsT_Wzt"/>
    <property type="match status" value="1"/>
</dbReference>
<dbReference type="SMART" id="SM00382">
    <property type="entry name" value="AAA"/>
    <property type="match status" value="1"/>
</dbReference>
<dbReference type="InterPro" id="IPR003593">
    <property type="entry name" value="AAA+_ATPase"/>
</dbReference>
<dbReference type="RefSeq" id="WP_207470737.1">
    <property type="nucleotide sequence ID" value="NZ_JAFNAW010000050.1"/>
</dbReference>
<sequence>MIVLRDLTKIYRLGGHMKVVANGIDAIFPTGVSVGLLGRNGAGKSTLLKMIAGTVHPTRGQVLSDGQVSFPVGLASSLHPDLTGAQNTRFVARIYGADTTELMHWVEDFAELGEHFHLPVRTYSSGMRGRLSFGINMGIDFDTYLVDEVTAVGDADFKRKSRDVFLNRIKKSGAIYVSHSMGMLRELCQSGAVLEAGNLHFYDDVQDAIDHYNHTLDPERVHASAALPGGSGAADFPYDARMLYGLGLPQTASDWLGDCLRRHRACHFARIRELHYFDVRAGQGTATLLRRQKSARDLAMRLGRGSGPEQRNTLRLLGELGEVLALHAAPPEGHDRHATYVDFMTSRRRGQPLICDFTPSYALLPEQELAEMAALGAGRFVVVLRDPLTRLWAQIQAGVPARVPASGSDAQIPANASRAPARGQEEGAGEEDARMTRITAIVRRAAARGPQALARTWPEADYSGMFDRLDRVVASDRIVILFHEELHGRDGIDKLTGILDIPPLPESSLPPLGPPEDLPPCPREIRDMLMALLKPQYEAMRERFGAQLPSQWSEE</sequence>
<name>A0ABV7IIA8_9RHOB</name>
<evidence type="ECO:0000259" key="6">
    <source>
        <dbReference type="PROSITE" id="PS50893"/>
    </source>
</evidence>
<dbReference type="EMBL" id="JBHRTE010000097">
    <property type="protein sequence ID" value="MFC3170275.1"/>
    <property type="molecule type" value="Genomic_DNA"/>
</dbReference>
<evidence type="ECO:0000313" key="8">
    <source>
        <dbReference type="Proteomes" id="UP001595557"/>
    </source>
</evidence>
<gene>
    <name evidence="7" type="ORF">ACFOD7_19740</name>
</gene>
<evidence type="ECO:0000256" key="4">
    <source>
        <dbReference type="ARBA" id="ARBA00022840"/>
    </source>
</evidence>
<reference evidence="8" key="1">
    <citation type="journal article" date="2019" name="Int. J. Syst. Evol. Microbiol.">
        <title>The Global Catalogue of Microorganisms (GCM) 10K type strain sequencing project: providing services to taxonomists for standard genome sequencing and annotation.</title>
        <authorList>
            <consortium name="The Broad Institute Genomics Platform"/>
            <consortium name="The Broad Institute Genome Sequencing Center for Infectious Disease"/>
            <person name="Wu L."/>
            <person name="Ma J."/>
        </authorList>
    </citation>
    <scope>NUCLEOTIDE SEQUENCE [LARGE SCALE GENOMIC DNA]</scope>
    <source>
        <strain evidence="8">KCTC 52239</strain>
    </source>
</reference>
<dbReference type="InterPro" id="IPR003439">
    <property type="entry name" value="ABC_transporter-like_ATP-bd"/>
</dbReference>
<proteinExistence type="inferred from homology"/>
<keyword evidence="4 7" id="KW-0067">ATP-binding</keyword>